<name>A0A6A6DR63_9PEZI</name>
<gene>
    <name evidence="1" type="ORF">K469DRAFT_713197</name>
</gene>
<sequence>MFDHQMSDIGFRLEWRLSEKRIKENIVDDEFEEGLQGEVPRPFEYREPSVKDEWAPHGPVDRAIDTLYISSKILEVYPIEVSNTYELPALQYVSLDIEREEIRLLILLPHDGHPGSIVQCGFFMASLIHDHYCYFAIRNTLGHPNLETAITVNG</sequence>
<dbReference type="AlphaFoldDB" id="A0A6A6DR63"/>
<dbReference type="Proteomes" id="UP000800200">
    <property type="component" value="Unassembled WGS sequence"/>
</dbReference>
<protein>
    <submittedName>
        <fullName evidence="1">Uncharacterized protein</fullName>
    </submittedName>
</protein>
<dbReference type="EMBL" id="ML994650">
    <property type="protein sequence ID" value="KAF2182107.1"/>
    <property type="molecule type" value="Genomic_DNA"/>
</dbReference>
<reference evidence="1" key="1">
    <citation type="journal article" date="2020" name="Stud. Mycol.">
        <title>101 Dothideomycetes genomes: a test case for predicting lifestyles and emergence of pathogens.</title>
        <authorList>
            <person name="Haridas S."/>
            <person name="Albert R."/>
            <person name="Binder M."/>
            <person name="Bloem J."/>
            <person name="Labutti K."/>
            <person name="Salamov A."/>
            <person name="Andreopoulos B."/>
            <person name="Baker S."/>
            <person name="Barry K."/>
            <person name="Bills G."/>
            <person name="Bluhm B."/>
            <person name="Cannon C."/>
            <person name="Castanera R."/>
            <person name="Culley D."/>
            <person name="Daum C."/>
            <person name="Ezra D."/>
            <person name="Gonzalez J."/>
            <person name="Henrissat B."/>
            <person name="Kuo A."/>
            <person name="Liang C."/>
            <person name="Lipzen A."/>
            <person name="Lutzoni F."/>
            <person name="Magnuson J."/>
            <person name="Mondo S."/>
            <person name="Nolan M."/>
            <person name="Ohm R."/>
            <person name="Pangilinan J."/>
            <person name="Park H.-J."/>
            <person name="Ramirez L."/>
            <person name="Alfaro M."/>
            <person name="Sun H."/>
            <person name="Tritt A."/>
            <person name="Yoshinaga Y."/>
            <person name="Zwiers L.-H."/>
            <person name="Turgeon B."/>
            <person name="Goodwin S."/>
            <person name="Spatafora J."/>
            <person name="Crous P."/>
            <person name="Grigoriev I."/>
        </authorList>
    </citation>
    <scope>NUCLEOTIDE SEQUENCE</scope>
    <source>
        <strain evidence="1">CBS 207.26</strain>
    </source>
</reference>
<evidence type="ECO:0000313" key="1">
    <source>
        <dbReference type="EMBL" id="KAF2182107.1"/>
    </source>
</evidence>
<accession>A0A6A6DR63</accession>
<dbReference type="OrthoDB" id="3553147at2759"/>
<keyword evidence="2" id="KW-1185">Reference proteome</keyword>
<organism evidence="1 2">
    <name type="scientific">Zopfia rhizophila CBS 207.26</name>
    <dbReference type="NCBI Taxonomy" id="1314779"/>
    <lineage>
        <taxon>Eukaryota</taxon>
        <taxon>Fungi</taxon>
        <taxon>Dikarya</taxon>
        <taxon>Ascomycota</taxon>
        <taxon>Pezizomycotina</taxon>
        <taxon>Dothideomycetes</taxon>
        <taxon>Dothideomycetes incertae sedis</taxon>
        <taxon>Zopfiaceae</taxon>
        <taxon>Zopfia</taxon>
    </lineage>
</organism>
<proteinExistence type="predicted"/>
<evidence type="ECO:0000313" key="2">
    <source>
        <dbReference type="Proteomes" id="UP000800200"/>
    </source>
</evidence>